<evidence type="ECO:0000313" key="2">
    <source>
        <dbReference type="Proteomes" id="UP000241769"/>
    </source>
</evidence>
<sequence length="89" mass="10423">MQQHLPDELWIDVLSFLPLADLSAGGVTENSCQYTIWRLLDCDRFEALQLAIDHKLLTKETKIELRIDNNLPTIKWLYERDILQPDLSK</sequence>
<comment type="caution">
    <text evidence="1">The sequence shown here is derived from an EMBL/GenBank/DDBJ whole genome shotgun (WGS) entry which is preliminary data.</text>
</comment>
<dbReference type="InParanoid" id="A0A2P6MS83"/>
<gene>
    <name evidence="1" type="ORF">PROFUN_16064</name>
</gene>
<accession>A0A2P6MS83</accession>
<evidence type="ECO:0000313" key="1">
    <source>
        <dbReference type="EMBL" id="PRP74569.1"/>
    </source>
</evidence>
<dbReference type="Proteomes" id="UP000241769">
    <property type="component" value="Unassembled WGS sequence"/>
</dbReference>
<protein>
    <recommendedName>
        <fullName evidence="3">F-box domain-containing protein</fullName>
    </recommendedName>
</protein>
<dbReference type="EMBL" id="MDYQ01000453">
    <property type="protein sequence ID" value="PRP74569.1"/>
    <property type="molecule type" value="Genomic_DNA"/>
</dbReference>
<keyword evidence="2" id="KW-1185">Reference proteome</keyword>
<evidence type="ECO:0008006" key="3">
    <source>
        <dbReference type="Google" id="ProtNLM"/>
    </source>
</evidence>
<dbReference type="OrthoDB" id="6575005at2759"/>
<dbReference type="AlphaFoldDB" id="A0A2P6MS83"/>
<proteinExistence type="predicted"/>
<name>A0A2P6MS83_9EUKA</name>
<reference evidence="1 2" key="1">
    <citation type="journal article" date="2018" name="Genome Biol. Evol.">
        <title>Multiple Roots of Fruiting Body Formation in Amoebozoa.</title>
        <authorList>
            <person name="Hillmann F."/>
            <person name="Forbes G."/>
            <person name="Novohradska S."/>
            <person name="Ferling I."/>
            <person name="Riege K."/>
            <person name="Groth M."/>
            <person name="Westermann M."/>
            <person name="Marz M."/>
            <person name="Spaller T."/>
            <person name="Winckler T."/>
            <person name="Schaap P."/>
            <person name="Glockner G."/>
        </authorList>
    </citation>
    <scope>NUCLEOTIDE SEQUENCE [LARGE SCALE GENOMIC DNA]</scope>
    <source>
        <strain evidence="1 2">Jena</strain>
    </source>
</reference>
<organism evidence="1 2">
    <name type="scientific">Planoprotostelium fungivorum</name>
    <dbReference type="NCBI Taxonomy" id="1890364"/>
    <lineage>
        <taxon>Eukaryota</taxon>
        <taxon>Amoebozoa</taxon>
        <taxon>Evosea</taxon>
        <taxon>Variosea</taxon>
        <taxon>Cavosteliida</taxon>
        <taxon>Cavosteliaceae</taxon>
        <taxon>Planoprotostelium</taxon>
    </lineage>
</organism>